<keyword evidence="3" id="KW-1185">Reference proteome</keyword>
<evidence type="ECO:0000259" key="1">
    <source>
        <dbReference type="SMART" id="SM00306"/>
    </source>
</evidence>
<proteinExistence type="predicted"/>
<dbReference type="SUPFAM" id="SSF51294">
    <property type="entry name" value="Hedgehog/intein (Hint) domain"/>
    <property type="match status" value="1"/>
</dbReference>
<name>A0ABT4AHM3_9BACT</name>
<dbReference type="RefSeq" id="WP_267539344.1">
    <property type="nucleotide sequence ID" value="NZ_JAPNKA010000001.1"/>
</dbReference>
<feature type="domain" description="Hint" evidence="1">
    <location>
        <begin position="436"/>
        <end position="531"/>
    </location>
</feature>
<evidence type="ECO:0000313" key="2">
    <source>
        <dbReference type="EMBL" id="MCY1080704.1"/>
    </source>
</evidence>
<evidence type="ECO:0000313" key="3">
    <source>
        <dbReference type="Proteomes" id="UP001207654"/>
    </source>
</evidence>
<reference evidence="2 3" key="1">
    <citation type="submission" date="2022-11" db="EMBL/GenBank/DDBJ databases">
        <title>Minimal conservation of predation-associated metabolite biosynthetic gene clusters underscores biosynthetic potential of Myxococcota including descriptions for ten novel species: Archangium lansinium sp. nov., Myxococcus landrumus sp. nov., Nannocystis bai.</title>
        <authorList>
            <person name="Ahearne A."/>
            <person name="Stevens C."/>
            <person name="Phillips K."/>
        </authorList>
    </citation>
    <scope>NUCLEOTIDE SEQUENCE [LARGE SCALE GENOMIC DNA]</scope>
    <source>
        <strain evidence="2 3">MIWBW</strain>
    </source>
</reference>
<accession>A0ABT4AHM3</accession>
<protein>
    <recommendedName>
        <fullName evidence="1">Hint domain-containing protein</fullName>
    </recommendedName>
</protein>
<sequence>MSTHINAAKSAAQLRKMFWGGLLVGLMGPLTASALPAGGQNSQIDWTQSGFSGMARPEALSLAELKTYHADRRYVRSLVKTDAATSLDYSDPQVFRFVLARLKMAGKTPQTAPRLFALINQRRAADQLHPRKTERTQTLTATRTPQHFINSTNFLTESSPYMEANALVTYPGVANYLYVDSATWDKNGTALGAMAYAEKYSGSIVRSAAVGDVTLTSALDYEVDSYSLIDSAAGLQETYTLRENNKRCQFDLSTLNITDPVDTTGGQCVDICLNRTWTGDCDYDLTGTPTALKIPLSGSIGISFNNPNCVFDANRIAQYQNGTLTPPGNIKVVLTNVGGGCDVDSSNALYSPMQNFWQHVTIAPDGKTLSWNLTGADAALFDPSCRQVQDQLDLTMILGIPMKQGAVEIPPRPIVISNDPDSQATDWQLPCMTMTNSCLAEGTKVQLADGRMVPIESIQIGDKIFNPFHPGAQALTVTDIAKGFETVPMVRIKDKTGRELLMTEMHPIATVDRGMVQARKLHVGDKVQTQTGISQLVSVTRQPFGGKVHNLKVGSNEESLKLGPDQTVVYANGFLVGDGQIQQKYESAEQNANARLDMRTRVDKRWRQDYVKSATR</sequence>
<dbReference type="Gene3D" id="2.170.16.10">
    <property type="entry name" value="Hedgehog/Intein (Hint) domain"/>
    <property type="match status" value="1"/>
</dbReference>
<dbReference type="CDD" id="cd00081">
    <property type="entry name" value="Hint"/>
    <property type="match status" value="1"/>
</dbReference>
<gene>
    <name evidence="2" type="ORF">OV287_40300</name>
</gene>
<organism evidence="2 3">
    <name type="scientific">Archangium lansingense</name>
    <dbReference type="NCBI Taxonomy" id="2995310"/>
    <lineage>
        <taxon>Bacteria</taxon>
        <taxon>Pseudomonadati</taxon>
        <taxon>Myxococcota</taxon>
        <taxon>Myxococcia</taxon>
        <taxon>Myxococcales</taxon>
        <taxon>Cystobacterineae</taxon>
        <taxon>Archangiaceae</taxon>
        <taxon>Archangium</taxon>
    </lineage>
</organism>
<dbReference type="InterPro" id="IPR036844">
    <property type="entry name" value="Hint_dom_sf"/>
</dbReference>
<dbReference type="EMBL" id="JAPNKA010000001">
    <property type="protein sequence ID" value="MCY1080704.1"/>
    <property type="molecule type" value="Genomic_DNA"/>
</dbReference>
<dbReference type="PROSITE" id="PS50817">
    <property type="entry name" value="INTEIN_N_TER"/>
    <property type="match status" value="1"/>
</dbReference>
<dbReference type="Proteomes" id="UP001207654">
    <property type="component" value="Unassembled WGS sequence"/>
</dbReference>
<dbReference type="SMART" id="SM00306">
    <property type="entry name" value="HintN"/>
    <property type="match status" value="1"/>
</dbReference>
<dbReference type="InterPro" id="IPR006141">
    <property type="entry name" value="Intein_N"/>
</dbReference>
<dbReference type="InterPro" id="IPR003587">
    <property type="entry name" value="Hint_dom_N"/>
</dbReference>
<comment type="caution">
    <text evidence="2">The sequence shown here is derived from an EMBL/GenBank/DDBJ whole genome shotgun (WGS) entry which is preliminary data.</text>
</comment>